<keyword evidence="2" id="KW-1185">Reference proteome</keyword>
<proteinExistence type="predicted"/>
<dbReference type="InterPro" id="IPR025914">
    <property type="entry name" value="SpoVAE"/>
</dbReference>
<dbReference type="RefSeq" id="WP_217069586.1">
    <property type="nucleotide sequence ID" value="NZ_JAHQCS010000184.1"/>
</dbReference>
<name>A0ABS6JMK6_9BACI</name>
<gene>
    <name evidence="1" type="ORF">KS419_23775</name>
</gene>
<reference evidence="1 2" key="1">
    <citation type="submission" date="2021-06" db="EMBL/GenBank/DDBJ databases">
        <title>Bacillus sp. RD4P76, an endophyte from a halophyte.</title>
        <authorList>
            <person name="Sun J.-Q."/>
        </authorList>
    </citation>
    <scope>NUCLEOTIDE SEQUENCE [LARGE SCALE GENOMIC DNA]</scope>
    <source>
        <strain evidence="1 2">CGMCC 1.15917</strain>
    </source>
</reference>
<evidence type="ECO:0000313" key="2">
    <source>
        <dbReference type="Proteomes" id="UP000784880"/>
    </source>
</evidence>
<protein>
    <submittedName>
        <fullName evidence="1">Stage V sporulation protein AE</fullName>
    </submittedName>
</protein>
<sequence>MNSKKRVILITDGDSSAKAAVKLVAEKLGYPFIGESGGNPTKISGDELIKLILKTESDPVLVLFDDCGFPEEGPGERAFISVVNSPDIDVIGAVAVASQSFSHEWTKVDISIDRNGLLTEYGVDKDGIKDLEIGRIRGDTVSALDRLPIPLIVGIGDIGKMGGRDSLEMGAPITKLAIEVIMERSGGNGSST</sequence>
<dbReference type="EMBL" id="JAHQCS010000184">
    <property type="protein sequence ID" value="MBU9714768.1"/>
    <property type="molecule type" value="Genomic_DNA"/>
</dbReference>
<dbReference type="Proteomes" id="UP000784880">
    <property type="component" value="Unassembled WGS sequence"/>
</dbReference>
<dbReference type="Pfam" id="PF14097">
    <property type="entry name" value="SpoVAE"/>
    <property type="match status" value="1"/>
</dbReference>
<comment type="caution">
    <text evidence="1">The sequence shown here is derived from an EMBL/GenBank/DDBJ whole genome shotgun (WGS) entry which is preliminary data.</text>
</comment>
<evidence type="ECO:0000313" key="1">
    <source>
        <dbReference type="EMBL" id="MBU9714768.1"/>
    </source>
</evidence>
<accession>A0ABS6JMK6</accession>
<organism evidence="1 2">
    <name type="scientific">Evansella tamaricis</name>
    <dbReference type="NCBI Taxonomy" id="2069301"/>
    <lineage>
        <taxon>Bacteria</taxon>
        <taxon>Bacillati</taxon>
        <taxon>Bacillota</taxon>
        <taxon>Bacilli</taxon>
        <taxon>Bacillales</taxon>
        <taxon>Bacillaceae</taxon>
        <taxon>Evansella</taxon>
    </lineage>
</organism>